<proteinExistence type="predicted"/>
<dbReference type="EMBL" id="SNRY01000871">
    <property type="protein sequence ID" value="KAA6335674.1"/>
    <property type="molecule type" value="Genomic_DNA"/>
</dbReference>
<dbReference type="AlphaFoldDB" id="A0A5J4RPY4"/>
<evidence type="ECO:0000313" key="1">
    <source>
        <dbReference type="EMBL" id="KAA6335674.1"/>
    </source>
</evidence>
<reference evidence="1" key="1">
    <citation type="submission" date="2019-03" db="EMBL/GenBank/DDBJ databases">
        <title>Single cell metagenomics reveals metabolic interactions within the superorganism composed of flagellate Streblomastix strix and complex community of Bacteroidetes bacteria on its surface.</title>
        <authorList>
            <person name="Treitli S.C."/>
            <person name="Kolisko M."/>
            <person name="Husnik F."/>
            <person name="Keeling P."/>
            <person name="Hampl V."/>
        </authorList>
    </citation>
    <scope>NUCLEOTIDE SEQUENCE</scope>
    <source>
        <strain evidence="1">STM</strain>
    </source>
</reference>
<accession>A0A5J4RPY4</accession>
<sequence length="127" mass="14686">MLEQGMLSELVKYVLPSELIDYFELVDIKKEGAILHLHLDELPVIPSEYAHLHLSGNGFYASSTLKDFPPRDKKVLLHVRRRRWVDKSGKSYSRSWDLTADGTHYSKEFACFLKEAFGYQPDTRPIS</sequence>
<gene>
    <name evidence="1" type="ORF">EZS27_016123</name>
</gene>
<organism evidence="1">
    <name type="scientific">termite gut metagenome</name>
    <dbReference type="NCBI Taxonomy" id="433724"/>
    <lineage>
        <taxon>unclassified sequences</taxon>
        <taxon>metagenomes</taxon>
        <taxon>organismal metagenomes</taxon>
    </lineage>
</organism>
<comment type="caution">
    <text evidence="1">The sequence shown here is derived from an EMBL/GenBank/DDBJ whole genome shotgun (WGS) entry which is preliminary data.</text>
</comment>
<name>A0A5J4RPY4_9ZZZZ</name>
<protein>
    <recommendedName>
        <fullName evidence="2">Transposase family protein</fullName>
    </recommendedName>
</protein>
<evidence type="ECO:0008006" key="2">
    <source>
        <dbReference type="Google" id="ProtNLM"/>
    </source>
</evidence>